<feature type="compositionally biased region" description="Basic and acidic residues" evidence="7">
    <location>
        <begin position="1551"/>
        <end position="1561"/>
    </location>
</feature>
<feature type="region of interest" description="Disordered" evidence="7">
    <location>
        <begin position="880"/>
        <end position="902"/>
    </location>
</feature>
<dbReference type="Gene3D" id="3.30.720.50">
    <property type="match status" value="1"/>
</dbReference>
<feature type="region of interest" description="Disordered" evidence="7">
    <location>
        <begin position="1603"/>
        <end position="1694"/>
    </location>
</feature>
<protein>
    <recommendedName>
        <fullName evidence="6">Poly [ADP-ribose] polymerase</fullName>
        <shortName evidence="6">PARP</shortName>
        <ecNumber evidence="6">2.4.2.-</ecNumber>
    </recommendedName>
</protein>
<dbReference type="GO" id="GO:0005634">
    <property type="term" value="C:nucleus"/>
    <property type="evidence" value="ECO:0007669"/>
    <property type="project" value="UniProtKB-SubCell"/>
</dbReference>
<dbReference type="Proteomes" id="UP001497497">
    <property type="component" value="Unassembled WGS sequence"/>
</dbReference>
<dbReference type="SUPFAM" id="SSF117839">
    <property type="entry name" value="WWE domain"/>
    <property type="match status" value="1"/>
</dbReference>
<feature type="domain" description="PARP catalytic" evidence="9">
    <location>
        <begin position="1802"/>
        <end position="1987"/>
    </location>
</feature>
<dbReference type="InterPro" id="IPR004170">
    <property type="entry name" value="WWE_dom"/>
</dbReference>
<dbReference type="EMBL" id="CAXITT010000827">
    <property type="protein sequence ID" value="CAL1546550.1"/>
    <property type="molecule type" value="Genomic_DNA"/>
</dbReference>
<keyword evidence="2 6" id="KW-0328">Glycosyltransferase</keyword>
<evidence type="ECO:0000256" key="2">
    <source>
        <dbReference type="ARBA" id="ARBA00022676"/>
    </source>
</evidence>
<keyword evidence="11" id="KW-1185">Reference proteome</keyword>
<feature type="compositionally biased region" description="Polar residues" evidence="7">
    <location>
        <begin position="1652"/>
        <end position="1681"/>
    </location>
</feature>
<evidence type="ECO:0000313" key="10">
    <source>
        <dbReference type="EMBL" id="CAL1546550.1"/>
    </source>
</evidence>
<dbReference type="EC" id="2.4.2.-" evidence="6"/>
<dbReference type="PROSITE" id="PS50918">
    <property type="entry name" value="WWE"/>
    <property type="match status" value="1"/>
</dbReference>
<dbReference type="PANTHER" id="PTHR14453:SF67">
    <property type="entry name" value="POLY [ADP-RIBOSE] POLYMERASE"/>
    <property type="match status" value="1"/>
</dbReference>
<reference evidence="10 11" key="1">
    <citation type="submission" date="2024-04" db="EMBL/GenBank/DDBJ databases">
        <authorList>
            <consortium name="Genoscope - CEA"/>
            <person name="William W."/>
        </authorList>
    </citation>
    <scope>NUCLEOTIDE SEQUENCE [LARGE SCALE GENOMIC DNA]</scope>
</reference>
<feature type="compositionally biased region" description="Basic and acidic residues" evidence="7">
    <location>
        <begin position="1683"/>
        <end position="1694"/>
    </location>
</feature>
<name>A0AAV2IJM0_LYMST</name>
<dbReference type="SUPFAM" id="SSF56399">
    <property type="entry name" value="ADP-ribosylation"/>
    <property type="match status" value="1"/>
</dbReference>
<dbReference type="PANTHER" id="PTHR14453">
    <property type="entry name" value="PARP/ZINC FINGER CCCH TYPE DOMAIN CONTAINING PROTEIN"/>
    <property type="match status" value="1"/>
</dbReference>
<evidence type="ECO:0000313" key="11">
    <source>
        <dbReference type="Proteomes" id="UP001497497"/>
    </source>
</evidence>
<dbReference type="GO" id="GO:0010629">
    <property type="term" value="P:negative regulation of gene expression"/>
    <property type="evidence" value="ECO:0007669"/>
    <property type="project" value="TreeGrafter"/>
</dbReference>
<evidence type="ECO:0000256" key="1">
    <source>
        <dbReference type="ARBA" id="ARBA00004123"/>
    </source>
</evidence>
<comment type="caution">
    <text evidence="10">The sequence shown here is derived from an EMBL/GenBank/DDBJ whole genome shotgun (WGS) entry which is preliminary data.</text>
</comment>
<accession>A0AAV2IJM0</accession>
<evidence type="ECO:0000259" key="8">
    <source>
        <dbReference type="PROSITE" id="PS50918"/>
    </source>
</evidence>
<dbReference type="GO" id="GO:0005737">
    <property type="term" value="C:cytoplasm"/>
    <property type="evidence" value="ECO:0007669"/>
    <property type="project" value="TreeGrafter"/>
</dbReference>
<keyword evidence="4 6" id="KW-0520">NAD</keyword>
<dbReference type="GO" id="GO:0003950">
    <property type="term" value="F:NAD+ poly-ADP-ribosyltransferase activity"/>
    <property type="evidence" value="ECO:0007669"/>
    <property type="project" value="UniProtKB-UniRule"/>
</dbReference>
<keyword evidence="5" id="KW-0539">Nucleus</keyword>
<proteinExistence type="predicted"/>
<organism evidence="10 11">
    <name type="scientific">Lymnaea stagnalis</name>
    <name type="common">Great pond snail</name>
    <name type="synonym">Helix stagnalis</name>
    <dbReference type="NCBI Taxonomy" id="6523"/>
    <lineage>
        <taxon>Eukaryota</taxon>
        <taxon>Metazoa</taxon>
        <taxon>Spiralia</taxon>
        <taxon>Lophotrochozoa</taxon>
        <taxon>Mollusca</taxon>
        <taxon>Gastropoda</taxon>
        <taxon>Heterobranchia</taxon>
        <taxon>Euthyneura</taxon>
        <taxon>Panpulmonata</taxon>
        <taxon>Hygrophila</taxon>
        <taxon>Lymnaeoidea</taxon>
        <taxon>Lymnaeidae</taxon>
        <taxon>Lymnaea</taxon>
    </lineage>
</organism>
<keyword evidence="3 6" id="KW-0808">Transferase</keyword>
<evidence type="ECO:0000256" key="3">
    <source>
        <dbReference type="ARBA" id="ARBA00022679"/>
    </source>
</evidence>
<feature type="compositionally biased region" description="Basic and acidic residues" evidence="7">
    <location>
        <begin position="884"/>
        <end position="902"/>
    </location>
</feature>
<dbReference type="Gene3D" id="3.90.228.10">
    <property type="match status" value="1"/>
</dbReference>
<dbReference type="Pfam" id="PF00644">
    <property type="entry name" value="PARP"/>
    <property type="match status" value="1"/>
</dbReference>
<feature type="compositionally biased region" description="Polar residues" evidence="7">
    <location>
        <begin position="1614"/>
        <end position="1623"/>
    </location>
</feature>
<feature type="domain" description="WWE" evidence="8">
    <location>
        <begin position="1709"/>
        <end position="1790"/>
    </location>
</feature>
<evidence type="ECO:0000256" key="6">
    <source>
        <dbReference type="RuleBase" id="RU362114"/>
    </source>
</evidence>
<gene>
    <name evidence="10" type="ORF">GSLYS_00019927001</name>
</gene>
<dbReference type="InterPro" id="IPR037197">
    <property type="entry name" value="WWE_dom_sf"/>
</dbReference>
<dbReference type="InterPro" id="IPR052056">
    <property type="entry name" value="Mono-ARTD/PARP"/>
</dbReference>
<evidence type="ECO:0000256" key="5">
    <source>
        <dbReference type="ARBA" id="ARBA00023242"/>
    </source>
</evidence>
<sequence length="1987" mass="228965">MICVNLFLTVQNLKQMGKLILITGYPCATTVLELVEFLREIFRDEKLQNVWFDPYREPQAVAMFMQEIDETRLFQLTQHNGIEFQDHFLTIKSAEPTQSVFVRTFGAMQQAPTDKLGILFKKKLRPIQNIQQLDDDCFEITFTDGWDAVLEVCGKEWIADKIKLSVCPYFNCFKENLVDSDKRLLGLDSSEKLEAKNEVGDLLHIQETLFEDSSSSIEPDIRKENETKTSFFFDNAFMPSLLTSLKFEKALQSEECYLIFHKEQDSEEVDIDIVGSKIIVKKVVKLLHQEYEKVKAAKTKWNFFSLQKVQEDLKDYDFSNYFAVLTILENNISLEVADINDKKISFQEFVSSLVLDKKFPPLPSEECPDNYEMRHFIENYNETYQHSHIFSSDKHVTLLFLSHKIKEFGVMCDLIQSKFDLHLAGTPKIQGANVKNQEFKTNLNEASNINDPEAEPFAGMEICSQGETKRDSSKTYVFKQYVCIFLLDTLNLKSDIENIYPTLTLELRVLDLKAVITGQSKEVDAVQKCLKYEDETISLTENETAFLNLDKIKAQLLSIFAVHQLHIALEHTNLMLAIEHDGKKDSCQEYLKSLLVTQTCITLPSIEFFQSQHWQNFQKSFNSEYKFCEIFVTDQLEANLLSLAHKGQDLATLIHIVQKNVSKYAMLPSTSTESINLKTLKDKKISKYTVICQNKIYVWLLEKLNFKKVILENYPDMYVEYNVTEKEVVMQGAQAKTIKALVLDGQISFTEYEEAFLENPKTLKQIKKIIKKHGLHLVFRDSDLFVKYQDGQMKRFGTFTSALVVVKDCLDLPNVNYQNMRTWISFVESVQSKHPLHQISVEGCKVKLTTLMEADQLETNGIERDINTFLSKATSHILPSSVKEATKENQDDSSSDEERHSVETFSVTLKPLQEWKENDNKQVSLESAFIQVLTYSQPELHCCALYLQQELHDIEQQFKDSEITIGSQGIQVKCNTQHSLNDMCRKIASLFDTIEHIEKGLQYPGLISFFESDRGFNLLSRISRQYKCYIEAPMDDKQNSNSQLEVLDKETQRINYQVTLLGTAKCDGFKVHLVQGNIRDMRLDFKVTFCPSPKDQECTLTKVRNTREININLPSWKAPIESKPMVYFSKLRESLRSLVNLVFQQVMHLKSSTVAFCTAAVHDAPFPFPLDVIAKIVTEELLTTFNNPDEMLTDIDFYICEPKIQSVFKAFTYFMKTSHLDFGPPHQISWDKISNKDTCRYTNYSQHNCNIKTIDSIPANLVLASKSFFCYPIQPSLEASSCPLYNDPRCPRGVLESSLKTIQKEFPDGLLLGDFCHVSCIPFSEKILLYCFPEWGSDIYQTLQRSLEKIFEEFVNYESIIIILPGIGAPEFPKQYLVQTFFKIMDKIVTEGRFSWHKKIFLLVQNIEFKKAFDHELQKRYQTAAVGKQKSTLWQTITSPFTNSSDSKRSDYQTKGASSSDNLCKVNTVAIFPIIYWGNSKNLYLAHSELEIELQRLMAENIEVLHWNEKETSDFEAVSKKMKEISVSIKFEKSFKTQKQWKGGKRGNSHQQDRKIGSKEDKERKITFSKLTIQGLSINLVKDFAELITIQIQVSDKGYLKETHNHGPYGSGSLLGNNIPSNPTHDETEKRVHQNNLNHSLKGSEIFEGKSQENSLESSKNTDFINSPDTATNSLKKISSDSPEDKAANRDDNQAVKDQIKKHVKNKVSLKPSFAKNDYSEAFKWMYEKKKESSIQFVEFDPDLNNAIERAYLKGEMTLTHKSATIKIVVDFCNMTVVFGKSQKQKGLIRIEQLKSSEHNTVPKLWSLDDSKACKVVDLVKEEKEYTKLKNELTTKIGDEHEIEIKQIKRIENVNLYQRFKTKRDQLEEPHIFMWHKVSEENVPLICEFGFHPRFSAMHDEKLGDGVLFKENPLHCFDQEITDKMTVHLLKARLMLGKTGPGREKLRYTRQDGSSQPLDSVKVDDQAMIFSDAQAYPCHLFCFKFEK</sequence>
<dbReference type="InterPro" id="IPR012317">
    <property type="entry name" value="Poly(ADP-ribose)pol_cat_dom"/>
</dbReference>
<dbReference type="GO" id="GO:0003714">
    <property type="term" value="F:transcription corepressor activity"/>
    <property type="evidence" value="ECO:0007669"/>
    <property type="project" value="TreeGrafter"/>
</dbReference>
<comment type="subcellular location">
    <subcellularLocation>
        <location evidence="1">Nucleus</location>
    </subcellularLocation>
</comment>
<dbReference type="PROSITE" id="PS51059">
    <property type="entry name" value="PARP_CATALYTIC"/>
    <property type="match status" value="1"/>
</dbReference>
<evidence type="ECO:0000256" key="7">
    <source>
        <dbReference type="SAM" id="MobiDB-lite"/>
    </source>
</evidence>
<feature type="region of interest" description="Disordered" evidence="7">
    <location>
        <begin position="1538"/>
        <end position="1561"/>
    </location>
</feature>
<evidence type="ECO:0000259" key="9">
    <source>
        <dbReference type="PROSITE" id="PS51059"/>
    </source>
</evidence>
<evidence type="ECO:0000256" key="4">
    <source>
        <dbReference type="ARBA" id="ARBA00023027"/>
    </source>
</evidence>